<keyword evidence="2" id="KW-1185">Reference proteome</keyword>
<dbReference type="RefSeq" id="WP_189569559.1">
    <property type="nucleotide sequence ID" value="NZ_BMXI01000006.1"/>
</dbReference>
<dbReference type="AlphaFoldDB" id="A0A918TJE1"/>
<reference evidence="1" key="1">
    <citation type="journal article" date="2014" name="Int. J. Syst. Evol. Microbiol.">
        <title>Complete genome sequence of Corynebacterium casei LMG S-19264T (=DSM 44701T), isolated from a smear-ripened cheese.</title>
        <authorList>
            <consortium name="US DOE Joint Genome Institute (JGI-PGF)"/>
            <person name="Walter F."/>
            <person name="Albersmeier A."/>
            <person name="Kalinowski J."/>
            <person name="Ruckert C."/>
        </authorList>
    </citation>
    <scope>NUCLEOTIDE SEQUENCE</scope>
    <source>
        <strain evidence="1">KCTC 12988</strain>
    </source>
</reference>
<name>A0A918TJE1_9BACT</name>
<dbReference type="Proteomes" id="UP000644507">
    <property type="component" value="Unassembled WGS sequence"/>
</dbReference>
<dbReference type="EMBL" id="BMXI01000006">
    <property type="protein sequence ID" value="GHC51787.1"/>
    <property type="molecule type" value="Genomic_DNA"/>
</dbReference>
<evidence type="ECO:0000313" key="2">
    <source>
        <dbReference type="Proteomes" id="UP000644507"/>
    </source>
</evidence>
<comment type="caution">
    <text evidence="1">The sequence shown here is derived from an EMBL/GenBank/DDBJ whole genome shotgun (WGS) entry which is preliminary data.</text>
</comment>
<protein>
    <submittedName>
        <fullName evidence="1">Uncharacterized protein</fullName>
    </submittedName>
</protein>
<accession>A0A918TJE1</accession>
<organism evidence="1 2">
    <name type="scientific">Roseibacillus persicicus</name>
    <dbReference type="NCBI Taxonomy" id="454148"/>
    <lineage>
        <taxon>Bacteria</taxon>
        <taxon>Pseudomonadati</taxon>
        <taxon>Verrucomicrobiota</taxon>
        <taxon>Verrucomicrobiia</taxon>
        <taxon>Verrucomicrobiales</taxon>
        <taxon>Verrucomicrobiaceae</taxon>
        <taxon>Roseibacillus</taxon>
    </lineage>
</organism>
<sequence length="1176" mass="125445">MPPVLFLLSTCLSLQAVTPWQVIVTPDEITGYGDFDADGRLDAVIAERATGLYRVAFQQADGTVQWSESRPSGMTSIDALTCGPIRVAGKDAVVLSGRLANQLVILEPTRSAATTNTEQIFPSGIGPHAIAAIDLPVAGNDPNLLDLVVYTGENNSPDPNQRHIFQSLAGSTDEALTAVPLFPTERATRVRHSETGSDYLAAILRGTTDRLRIFRTTTTALPNKQTLTGLRSGSEFLVGPFSGSSRIHALIYLPGDPDLQVSLSNGSALLSPSSYTLDAAIETISPVGSGSFFVAFEGATQGRLYTLDASGTPLPGQAFSAPEGNRLAGAIGFDDLRMSLLSGPLAGGPTTTSTDFTYDGTKWQQTGETPLPASGSQVALTNVLLYDGEPLIDAGARLLETIQVPDWTSGISITSGGNVEVTPELYSTQDTGLIAGSSIILNPKSAPTHALGNQQEDAVSLISQQTFVGILPPQVSVSPLPGKFTSAVTPILSTPDPGTTISYRFSGEADWRTAISGSSLTPSGDTLSPFVLEYFAASSTGTRSPIYQAVYSYFGAPGQIDSDGDGVPDFVELSLGLDPSAGKDQDLDAVDDLYEVLLDTDPNDASSSPPLPLTLNLQNSFDLAILPVSPTSLTTFARPYPEGGAEAPTDVYLHSLDGTLLAHEVTRDVSGFLYPTAYFEKAPATDRDLFLIVSTSATFPIQSTANPKFGRELVGLIPVPHQSVGEFEFTYDGVSSTADAATEWIAAAQQHYLSLTRPVISEVLSPGDSLSLLLFERLCNEYLHARNPALPSSSFLSLTGFRDPVAPRPLEAAVGGQPFSASEEQLRELQDWLTSDDPGHLLHDTYASLLKIIQLTPTTEMMAMKELSDQIAYYSDFLNVNVSPGLYPNPFDTLRSVVTQLAAKGNQVDGTISLPGETNNVGYARSVSLTPTEIAAADSLLVGLLDSISDRDPISLTLEVGGDSFREGQVPILYDGNGLPYELYRSDGTPYLFQEPLPVGAQLEVVAFADRTHLPSYLGTSLDVISAQLSLVPQPDFIDRDQNALDDEWELFFFGQSTDPFADADGDGYSNLQELLEETNPTSPASVPSTTALPPGPPPIDIYQLPDGSLALETDFPSLYSEHITFALLTQTDLALTFQPVPGSLADDAGNDLYRLEISPPSDEKRFFKLRLQLKP</sequence>
<proteinExistence type="predicted"/>
<evidence type="ECO:0000313" key="1">
    <source>
        <dbReference type="EMBL" id="GHC51787.1"/>
    </source>
</evidence>
<gene>
    <name evidence="1" type="ORF">GCM10007100_17560</name>
</gene>
<reference evidence="1" key="2">
    <citation type="submission" date="2020-09" db="EMBL/GenBank/DDBJ databases">
        <authorList>
            <person name="Sun Q."/>
            <person name="Kim S."/>
        </authorList>
    </citation>
    <scope>NUCLEOTIDE SEQUENCE</scope>
    <source>
        <strain evidence="1">KCTC 12988</strain>
    </source>
</reference>